<evidence type="ECO:0000259" key="12">
    <source>
        <dbReference type="Pfam" id="PF01545"/>
    </source>
</evidence>
<dbReference type="EMBL" id="JABXWD010000181">
    <property type="protein sequence ID" value="MBV6342008.1"/>
    <property type="molecule type" value="Genomic_DNA"/>
</dbReference>
<keyword evidence="8" id="KW-0770">Synapse</keyword>
<dbReference type="InterPro" id="IPR027469">
    <property type="entry name" value="Cation_efflux_TMD_sf"/>
</dbReference>
<keyword evidence="10" id="KW-0968">Cytoplasmic vesicle</keyword>
<feature type="transmembrane region" description="Helical" evidence="11">
    <location>
        <begin position="12"/>
        <end position="37"/>
    </location>
</feature>
<organism evidence="13 14">
    <name type="scientific">Candidatus Magnetobacterium casense</name>
    <dbReference type="NCBI Taxonomy" id="1455061"/>
    <lineage>
        <taxon>Bacteria</taxon>
        <taxon>Pseudomonadati</taxon>
        <taxon>Nitrospirota</taxon>
        <taxon>Thermodesulfovibrionia</taxon>
        <taxon>Thermodesulfovibrionales</taxon>
        <taxon>Candidatus Magnetobacteriaceae</taxon>
        <taxon>Candidatus Magnetobacterium</taxon>
    </lineage>
</organism>
<evidence type="ECO:0000256" key="3">
    <source>
        <dbReference type="ARBA" id="ARBA00008731"/>
    </source>
</evidence>
<evidence type="ECO:0000256" key="7">
    <source>
        <dbReference type="ARBA" id="ARBA00022989"/>
    </source>
</evidence>
<gene>
    <name evidence="13" type="ORF">HWQ67_10460</name>
</gene>
<dbReference type="PANTHER" id="PTHR31937">
    <property type="entry name" value="TRANSMEMBRANE PROTEIN 163"/>
    <property type="match status" value="1"/>
</dbReference>
<dbReference type="Pfam" id="PF01545">
    <property type="entry name" value="Cation_efflux"/>
    <property type="match status" value="1"/>
</dbReference>
<comment type="similarity">
    <text evidence="3">Belongs to the TMEM163 family.</text>
</comment>
<evidence type="ECO:0000256" key="5">
    <source>
        <dbReference type="ARBA" id="ARBA00022753"/>
    </source>
</evidence>
<evidence type="ECO:0000313" key="14">
    <source>
        <dbReference type="Proteomes" id="UP001196980"/>
    </source>
</evidence>
<keyword evidence="9 11" id="KW-0472">Membrane</keyword>
<reference evidence="13 14" key="1">
    <citation type="journal article" date="2020" name="J Geophys Res Biogeosci">
        <title>Magnetotaxis as an Adaptation to Enable Bacterial Shuttling of Microbial Sulfur and Sulfur Cycling Across Aquatic Oxic#Anoxic Interfaces.</title>
        <authorList>
            <person name="Li J."/>
            <person name="Liu P."/>
            <person name="Wang J."/>
            <person name="Roberts A.P."/>
            <person name="Pan Y."/>
        </authorList>
    </citation>
    <scope>NUCLEOTIDE SEQUENCE [LARGE SCALE GENOMIC DNA]</scope>
    <source>
        <strain evidence="13 14">MYR-1_YQ</strain>
    </source>
</reference>
<dbReference type="Gene3D" id="1.20.1510.10">
    <property type="entry name" value="Cation efflux protein transmembrane domain"/>
    <property type="match status" value="1"/>
</dbReference>
<dbReference type="SUPFAM" id="SSF161111">
    <property type="entry name" value="Cation efflux protein transmembrane domain-like"/>
    <property type="match status" value="1"/>
</dbReference>
<dbReference type="InterPro" id="IPR026765">
    <property type="entry name" value="Tmem163"/>
</dbReference>
<dbReference type="Proteomes" id="UP001196980">
    <property type="component" value="Unassembled WGS sequence"/>
</dbReference>
<evidence type="ECO:0000256" key="11">
    <source>
        <dbReference type="SAM" id="Phobius"/>
    </source>
</evidence>
<proteinExistence type="inferred from homology"/>
<evidence type="ECO:0000256" key="4">
    <source>
        <dbReference type="ARBA" id="ARBA00022692"/>
    </source>
</evidence>
<evidence type="ECO:0000256" key="9">
    <source>
        <dbReference type="ARBA" id="ARBA00023136"/>
    </source>
</evidence>
<feature type="transmembrane region" description="Helical" evidence="11">
    <location>
        <begin position="43"/>
        <end position="66"/>
    </location>
</feature>
<sequence>MQQAASEKDVFYKWAAALAIITIVYNIIEGCVSVLFGMQDETLVLFAFGMDSYVEVISGVGIWHMVYRMKQADVSDHDAFEQKALRITGWAFYCLAVGLLATASVGIYTGKKPETTFWGIVVSAVSILSMWLLIRYKTKIGRQYNSQALIADANCSKACMYFSVVLIISSIGYETTGFGAVDSIGAVGIAGLSYREGREAFAKSNGNMTCSCQGDCL</sequence>
<keyword evidence="5" id="KW-0967">Endosome</keyword>
<name>A0ABS6S0T6_9BACT</name>
<keyword evidence="6" id="KW-0862">Zinc</keyword>
<evidence type="ECO:0000256" key="8">
    <source>
        <dbReference type="ARBA" id="ARBA00023018"/>
    </source>
</evidence>
<evidence type="ECO:0000256" key="2">
    <source>
        <dbReference type="ARBA" id="ARBA00004644"/>
    </source>
</evidence>
<keyword evidence="7 11" id="KW-1133">Transmembrane helix</keyword>
<comment type="caution">
    <text evidence="13">The sequence shown here is derived from an EMBL/GenBank/DDBJ whole genome shotgun (WGS) entry which is preliminary data.</text>
</comment>
<feature type="transmembrane region" description="Helical" evidence="11">
    <location>
        <begin position="87"/>
        <end position="109"/>
    </location>
</feature>
<accession>A0ABS6S0T6</accession>
<evidence type="ECO:0000256" key="6">
    <source>
        <dbReference type="ARBA" id="ARBA00022833"/>
    </source>
</evidence>
<dbReference type="PANTHER" id="PTHR31937:SF2">
    <property type="entry name" value="TRANSMEMBRANE PROTEIN 163"/>
    <property type="match status" value="1"/>
</dbReference>
<protein>
    <submittedName>
        <fullName evidence="13">Cation transporter</fullName>
    </submittedName>
</protein>
<evidence type="ECO:0000313" key="13">
    <source>
        <dbReference type="EMBL" id="MBV6342008.1"/>
    </source>
</evidence>
<evidence type="ECO:0000256" key="1">
    <source>
        <dbReference type="ARBA" id="ARBA00004146"/>
    </source>
</evidence>
<keyword evidence="14" id="KW-1185">Reference proteome</keyword>
<keyword evidence="4 11" id="KW-0812">Transmembrane</keyword>
<feature type="domain" description="Cation efflux protein transmembrane" evidence="12">
    <location>
        <begin position="20"/>
        <end position="202"/>
    </location>
</feature>
<dbReference type="InterPro" id="IPR058533">
    <property type="entry name" value="Cation_efflux_TM"/>
</dbReference>
<comment type="subcellular location">
    <subcellularLocation>
        <location evidence="2">Cytoplasmic vesicle</location>
        <location evidence="2">Secretory vesicle</location>
        <location evidence="2">Synaptic vesicle membrane</location>
        <topology evidence="2">Multi-pass membrane protein</topology>
    </subcellularLocation>
    <subcellularLocation>
        <location evidence="1">Early endosome membrane</location>
    </subcellularLocation>
</comment>
<dbReference type="RefSeq" id="WP_218252637.1">
    <property type="nucleotide sequence ID" value="NZ_JABXWD010000181.1"/>
</dbReference>
<evidence type="ECO:0000256" key="10">
    <source>
        <dbReference type="ARBA" id="ARBA00023329"/>
    </source>
</evidence>
<feature type="transmembrane region" description="Helical" evidence="11">
    <location>
        <begin position="115"/>
        <end position="134"/>
    </location>
</feature>